<comment type="similarity">
    <text evidence="1">Belongs to the LysR transcriptional regulatory family.</text>
</comment>
<dbReference type="GO" id="GO:0003700">
    <property type="term" value="F:DNA-binding transcription factor activity"/>
    <property type="evidence" value="ECO:0007669"/>
    <property type="project" value="InterPro"/>
</dbReference>
<keyword evidence="3 7" id="KW-0238">DNA-binding</keyword>
<name>A0A8G1X9U9_9ACTN</name>
<dbReference type="InterPro" id="IPR036390">
    <property type="entry name" value="WH_DNA-bd_sf"/>
</dbReference>
<dbReference type="InterPro" id="IPR036388">
    <property type="entry name" value="WH-like_DNA-bd_sf"/>
</dbReference>
<protein>
    <submittedName>
        <fullName evidence="7">DNA-binding transcriptional LysR family regulator</fullName>
    </submittedName>
</protein>
<organism evidence="7 8">
    <name type="scientific">Kitasatospora cineracea</name>
    <dbReference type="NCBI Taxonomy" id="88074"/>
    <lineage>
        <taxon>Bacteria</taxon>
        <taxon>Bacillati</taxon>
        <taxon>Actinomycetota</taxon>
        <taxon>Actinomycetes</taxon>
        <taxon>Kitasatosporales</taxon>
        <taxon>Streptomycetaceae</taxon>
        <taxon>Kitasatospora</taxon>
    </lineage>
</organism>
<evidence type="ECO:0000313" key="7">
    <source>
        <dbReference type="EMBL" id="ROR35850.1"/>
    </source>
</evidence>
<dbReference type="GO" id="GO:0032993">
    <property type="term" value="C:protein-DNA complex"/>
    <property type="evidence" value="ECO:0007669"/>
    <property type="project" value="TreeGrafter"/>
</dbReference>
<feature type="region of interest" description="Disordered" evidence="5">
    <location>
        <begin position="172"/>
        <end position="204"/>
    </location>
</feature>
<reference evidence="7 8" key="1">
    <citation type="submission" date="2018-11" db="EMBL/GenBank/DDBJ databases">
        <title>Sequencing the genomes of 1000 actinobacteria strains.</title>
        <authorList>
            <person name="Klenk H.-P."/>
        </authorList>
    </citation>
    <scope>NUCLEOTIDE SEQUENCE [LARGE SCALE GENOMIC DNA]</scope>
    <source>
        <strain evidence="7 8">DSM 44780</strain>
    </source>
</reference>
<dbReference type="GO" id="GO:0003677">
    <property type="term" value="F:DNA binding"/>
    <property type="evidence" value="ECO:0007669"/>
    <property type="project" value="UniProtKB-KW"/>
</dbReference>
<dbReference type="SUPFAM" id="SSF46785">
    <property type="entry name" value="Winged helix' DNA-binding domain"/>
    <property type="match status" value="1"/>
</dbReference>
<proteinExistence type="inferred from homology"/>
<dbReference type="SUPFAM" id="SSF53850">
    <property type="entry name" value="Periplasmic binding protein-like II"/>
    <property type="match status" value="1"/>
</dbReference>
<dbReference type="InterPro" id="IPR000847">
    <property type="entry name" value="LysR_HTH_N"/>
</dbReference>
<accession>A0A8G1X9U9</accession>
<dbReference type="Pfam" id="PF03466">
    <property type="entry name" value="LysR_substrate"/>
    <property type="match status" value="1"/>
</dbReference>
<dbReference type="Gene3D" id="1.10.10.10">
    <property type="entry name" value="Winged helix-like DNA-binding domain superfamily/Winged helix DNA-binding domain"/>
    <property type="match status" value="1"/>
</dbReference>
<dbReference type="AlphaFoldDB" id="A0A8G1X9U9"/>
<evidence type="ECO:0000256" key="4">
    <source>
        <dbReference type="ARBA" id="ARBA00023163"/>
    </source>
</evidence>
<gene>
    <name evidence="7" type="ORF">EDD39_7514</name>
</gene>
<dbReference type="PANTHER" id="PTHR30346:SF29">
    <property type="entry name" value="LYSR SUBSTRATE-BINDING"/>
    <property type="match status" value="1"/>
</dbReference>
<evidence type="ECO:0000256" key="1">
    <source>
        <dbReference type="ARBA" id="ARBA00009437"/>
    </source>
</evidence>
<comment type="caution">
    <text evidence="7">The sequence shown here is derived from an EMBL/GenBank/DDBJ whole genome shotgun (WGS) entry which is preliminary data.</text>
</comment>
<dbReference type="InterPro" id="IPR005119">
    <property type="entry name" value="LysR_subst-bd"/>
</dbReference>
<dbReference type="Pfam" id="PF00126">
    <property type="entry name" value="HTH_1"/>
    <property type="match status" value="1"/>
</dbReference>
<keyword evidence="4" id="KW-0804">Transcription</keyword>
<dbReference type="Proteomes" id="UP000267408">
    <property type="component" value="Unassembled WGS sequence"/>
</dbReference>
<evidence type="ECO:0000313" key="8">
    <source>
        <dbReference type="Proteomes" id="UP000267408"/>
    </source>
</evidence>
<keyword evidence="2" id="KW-0805">Transcription regulation</keyword>
<dbReference type="PANTHER" id="PTHR30346">
    <property type="entry name" value="TRANSCRIPTIONAL DUAL REGULATOR HCAR-RELATED"/>
    <property type="match status" value="1"/>
</dbReference>
<dbReference type="CDD" id="cd05466">
    <property type="entry name" value="PBP2_LTTR_substrate"/>
    <property type="match status" value="1"/>
</dbReference>
<dbReference type="PRINTS" id="PR00039">
    <property type="entry name" value="HTHLYSR"/>
</dbReference>
<evidence type="ECO:0000256" key="3">
    <source>
        <dbReference type="ARBA" id="ARBA00023125"/>
    </source>
</evidence>
<dbReference type="Gene3D" id="3.40.190.10">
    <property type="entry name" value="Periplasmic binding protein-like II"/>
    <property type="match status" value="2"/>
</dbReference>
<evidence type="ECO:0000256" key="2">
    <source>
        <dbReference type="ARBA" id="ARBA00023015"/>
    </source>
</evidence>
<dbReference type="EMBL" id="RJVJ01000003">
    <property type="protein sequence ID" value="ROR35850.1"/>
    <property type="molecule type" value="Genomic_DNA"/>
</dbReference>
<feature type="domain" description="HTH lysR-type" evidence="6">
    <location>
        <begin position="7"/>
        <end position="64"/>
    </location>
</feature>
<dbReference type="PROSITE" id="PS50931">
    <property type="entry name" value="HTH_LYSR"/>
    <property type="match status" value="1"/>
</dbReference>
<evidence type="ECO:0000259" key="6">
    <source>
        <dbReference type="PROSITE" id="PS50931"/>
    </source>
</evidence>
<evidence type="ECO:0000256" key="5">
    <source>
        <dbReference type="SAM" id="MobiDB-lite"/>
    </source>
</evidence>
<sequence>MAMVDRLNPEGLRYAQAVAETKSFSAAARAYGVTQPALSNGIAKLEERLGGKLFDRSPRGVTRTPFGARMLPLIERAVLALDAVAAEARRLTAPGAQRIRMGVSPLIGPHLVARAFGTVRDLPAPRDLVLREDDMHDLRGALREGELDIVLIPAVAAMPRFEHRVIDVEPIVVISPGPGGPGPDGPDSDGPDSGGPGSDGGAPLELADAARERFILVPDGCGLTTFTKQLFRAGEIPLRTYAGEAASYRVLEDWSKLGLGSAMVPRSKLTSPDVPHRPLVDSGREVQISFEAVWSADSPLAADLLHLADALAAARR</sequence>